<accession>A0A934TP48</accession>
<comment type="caution">
    <text evidence="1">The sequence shown here is derived from an EMBL/GenBank/DDBJ whole genome shotgun (WGS) entry which is preliminary data.</text>
</comment>
<evidence type="ECO:0000313" key="2">
    <source>
        <dbReference type="Proteomes" id="UP000706333"/>
    </source>
</evidence>
<dbReference type="AlphaFoldDB" id="A0A934TP48"/>
<protein>
    <submittedName>
        <fullName evidence="1">Uncharacterized protein</fullName>
    </submittedName>
</protein>
<dbReference type="EMBL" id="NHSD01000317">
    <property type="protein sequence ID" value="MBK5928653.1"/>
    <property type="molecule type" value="Genomic_DNA"/>
</dbReference>
<reference evidence="1" key="1">
    <citation type="submission" date="2017-05" db="EMBL/GenBank/DDBJ databases">
        <authorList>
            <person name="Imhoff J.F."/>
            <person name="Rahn T."/>
            <person name="Kuenzel S."/>
            <person name="Neulinger S.C."/>
        </authorList>
    </citation>
    <scope>NUCLEOTIDE SEQUENCE</scope>
    <source>
        <strain evidence="1">LMG 28126</strain>
    </source>
</reference>
<dbReference type="RefSeq" id="WP_201158414.1">
    <property type="nucleotide sequence ID" value="NZ_NHSD01000317.1"/>
</dbReference>
<gene>
    <name evidence="1" type="ORF">CCR87_15160</name>
</gene>
<keyword evidence="2" id="KW-1185">Reference proteome</keyword>
<proteinExistence type="predicted"/>
<evidence type="ECO:0000313" key="1">
    <source>
        <dbReference type="EMBL" id="MBK5928653.1"/>
    </source>
</evidence>
<reference evidence="1" key="2">
    <citation type="journal article" date="2020" name="Microorganisms">
        <title>Osmotic Adaptation and Compatible Solute Biosynthesis of Phototrophic Bacteria as Revealed from Genome Analyses.</title>
        <authorList>
            <person name="Imhoff J.F."/>
            <person name="Rahn T."/>
            <person name="Kunzel S."/>
            <person name="Keller A."/>
            <person name="Neulinger S.C."/>
        </authorList>
    </citation>
    <scope>NUCLEOTIDE SEQUENCE</scope>
    <source>
        <strain evidence="1">LMG 28126</strain>
    </source>
</reference>
<organism evidence="1 2">
    <name type="scientific">Rhodobaculum claviforme</name>
    <dbReference type="NCBI Taxonomy" id="1549854"/>
    <lineage>
        <taxon>Bacteria</taxon>
        <taxon>Pseudomonadati</taxon>
        <taxon>Pseudomonadota</taxon>
        <taxon>Alphaproteobacteria</taxon>
        <taxon>Rhodobacterales</taxon>
        <taxon>Paracoccaceae</taxon>
        <taxon>Rhodobaculum</taxon>
    </lineage>
</organism>
<name>A0A934TP48_9RHOB</name>
<sequence>MSDTLDADAIAALFTRSDGSYLCARWGRPVVPVVFGVGDASLPVFKGAFEALGQLSGHPVAETDPELGANLMVFMVRDWAELAEVPGLERLIPDLVALLDRLTAAEANQYRIFRFDAAGGIKAAFVLLRLDAHLAAVPAEVLALAQATQTWLLWSDTAFADAAPLAQAGGRVILRPDIAGVIRAAYDPVLPVAATDPAHALRLAARITAPQ</sequence>
<dbReference type="Proteomes" id="UP000706333">
    <property type="component" value="Unassembled WGS sequence"/>
</dbReference>